<keyword evidence="2" id="KW-1185">Reference proteome</keyword>
<dbReference type="EMBL" id="CAJNDS010000269">
    <property type="protein sequence ID" value="CAE7036113.1"/>
    <property type="molecule type" value="Genomic_DNA"/>
</dbReference>
<comment type="caution">
    <text evidence="1">The sequence shown here is derived from an EMBL/GenBank/DDBJ whole genome shotgun (WGS) entry which is preliminary data.</text>
</comment>
<dbReference type="AlphaFoldDB" id="A0A812II01"/>
<proteinExistence type="predicted"/>
<name>A0A812II01_9DINO</name>
<gene>
    <name evidence="1" type="primary">pcrA</name>
    <name evidence="1" type="ORF">SNAT2548_LOCUS4380</name>
</gene>
<reference evidence="1" key="1">
    <citation type="submission" date="2021-02" db="EMBL/GenBank/DDBJ databases">
        <authorList>
            <person name="Dougan E. K."/>
            <person name="Rhodes N."/>
            <person name="Thang M."/>
            <person name="Chan C."/>
        </authorList>
    </citation>
    <scope>NUCLEOTIDE SEQUENCE</scope>
</reference>
<evidence type="ECO:0000313" key="2">
    <source>
        <dbReference type="Proteomes" id="UP000604046"/>
    </source>
</evidence>
<dbReference type="Proteomes" id="UP000604046">
    <property type="component" value="Unassembled WGS sequence"/>
</dbReference>
<dbReference type="InterPro" id="IPR032675">
    <property type="entry name" value="LRR_dom_sf"/>
</dbReference>
<protein>
    <submittedName>
        <fullName evidence="1">PcrA protein</fullName>
    </submittedName>
</protein>
<organism evidence="1 2">
    <name type="scientific">Symbiodinium natans</name>
    <dbReference type="NCBI Taxonomy" id="878477"/>
    <lineage>
        <taxon>Eukaryota</taxon>
        <taxon>Sar</taxon>
        <taxon>Alveolata</taxon>
        <taxon>Dinophyceae</taxon>
        <taxon>Suessiales</taxon>
        <taxon>Symbiodiniaceae</taxon>
        <taxon>Symbiodinium</taxon>
    </lineage>
</organism>
<dbReference type="Gene3D" id="3.80.10.10">
    <property type="entry name" value="Ribonuclease Inhibitor"/>
    <property type="match status" value="1"/>
</dbReference>
<sequence>MTLESEEPQCVLSKQATAKAVALEPESEKSALSPTADLGELREFVRCESLERMQLCMRLQKQQEMLEQLSEGVMPLKSDGASGGSLLSEDLIVGEGPWHNSIVAEVDALKLSMQHLSQDIKELQECFDVRPRTGSLVLKSGGCQAVDEFVDDGRFVQNDLDRSPCKAPSEEGSFGGGLNFEPALDLQWLEERFEAPNQCAADLTSVEQRLVDEFTRWLGDLECDFAAASWLMGSFPSGRVSLSPRFHDLTAGRPPLRIPLAERRGIQLKQLEDLLRCLEQVAAESGGLKWRKAQAAIDAADVNLYDLCDGLIKPLTLRSRCSYVEAVAESEDKQVPSFFVSHWWGHRARQPPETLNPRRVAQSSAYRFEQPPEPSGEPVASFVAAARNHGLVRGRSCEDAYWVCAYANNQHDALAEIGSNPKESPFFRALRLVDGVLLILDGLGPATPFRRMWCCFEKSLVVSSFGRDRDRHLLLDVACTHEGKPELLTDGLTAEEARMEEAHRKVAANSSGWLAKSQREGTFPVQLLQEGFQICIQKASASREEDRRRILNVIAGKPDGELDTPPEPEHSAYQAVDRSLRGLFAVATWRTAVEQGRQISEQPHGLPLASALRDSGRSELTFHFSRCHQFSDEGLAQVVESLPQELRMLSLQLEACQALSPAALMSLGRGLQTLTACNSLDLNLSFTGICSWESLAGLSAGLRQMPQLQVLVLEMEGCTGMTSLDALTACLPSLQALRCLRLGCARLKLHGLGDLGEKLAQCPLQELRLDFSGCGDLESLDTLAALEIGSMSRVDWCFPRCTALMVRDDFWKALHLKSLHSLRGLSHLSLNFAHCLGLQEVTSLGLALEGTELATFKVNFHYCSALAQHLQWSFLTVPAFQEALAKGGQGRTCVRDPAGKFQVRVEDSEEEEEEDGR</sequence>
<evidence type="ECO:0000313" key="1">
    <source>
        <dbReference type="EMBL" id="CAE7036113.1"/>
    </source>
</evidence>
<accession>A0A812II01</accession>
<dbReference type="SUPFAM" id="SSF52047">
    <property type="entry name" value="RNI-like"/>
    <property type="match status" value="1"/>
</dbReference>